<comment type="caution">
    <text evidence="1">The sequence shown here is derived from an EMBL/GenBank/DDBJ whole genome shotgun (WGS) entry which is preliminary data.</text>
</comment>
<dbReference type="AlphaFoldDB" id="A0A117NGZ0"/>
<evidence type="ECO:0000313" key="1">
    <source>
        <dbReference type="EMBL" id="KUM47497.1"/>
    </source>
</evidence>
<proteinExistence type="predicted"/>
<sequence length="142" mass="16075">MQHPTRVPQLKGRKQLPAQPQINSIPSACLPNIEKLYEIPIFLNKPFLPYSRRVDKSKPSFPHLHVIGNSYLAKQPNIALPCIGRYFSGNIIIDQPLCVRPALGAFLRKAMGFLLSSVLAHPLETHRCCPSQFAYQKHEFAF</sequence>
<keyword evidence="1" id="KW-0496">Mitochondrion</keyword>
<reference evidence="1" key="1">
    <citation type="journal article" date="2015" name="Genome Biol. Evol.">
        <title>Organellar Genomes of White Spruce (Picea glauca): Assembly and Annotation.</title>
        <authorList>
            <person name="Jackman S.D."/>
            <person name="Warren R.L."/>
            <person name="Gibb E.A."/>
            <person name="Vandervalk B.P."/>
            <person name="Mohamadi H."/>
            <person name="Chu J."/>
            <person name="Raymond A."/>
            <person name="Pleasance S."/>
            <person name="Coope R."/>
            <person name="Wildung M.R."/>
            <person name="Ritland C.E."/>
            <person name="Bousquet J."/>
            <person name="Jones S.J."/>
            <person name="Bohlmann J."/>
            <person name="Birol I."/>
        </authorList>
    </citation>
    <scope>NUCLEOTIDE SEQUENCE [LARGE SCALE GENOMIC DNA]</scope>
    <source>
        <tissue evidence="1">Flushing bud</tissue>
    </source>
</reference>
<gene>
    <name evidence="1" type="ORF">ABT39_MTgene5683</name>
</gene>
<dbReference type="EMBL" id="LKAM01000007">
    <property type="protein sequence ID" value="KUM47497.1"/>
    <property type="molecule type" value="Genomic_DNA"/>
</dbReference>
<geneLocation type="mitochondrion" evidence="1"/>
<protein>
    <submittedName>
        <fullName evidence="1">Uncharacterized protein</fullName>
    </submittedName>
</protein>
<organism evidence="1">
    <name type="scientific">Picea glauca</name>
    <name type="common">White spruce</name>
    <name type="synonym">Pinus glauca</name>
    <dbReference type="NCBI Taxonomy" id="3330"/>
    <lineage>
        <taxon>Eukaryota</taxon>
        <taxon>Viridiplantae</taxon>
        <taxon>Streptophyta</taxon>
        <taxon>Embryophyta</taxon>
        <taxon>Tracheophyta</taxon>
        <taxon>Spermatophyta</taxon>
        <taxon>Pinopsida</taxon>
        <taxon>Pinidae</taxon>
        <taxon>Conifers I</taxon>
        <taxon>Pinales</taxon>
        <taxon>Pinaceae</taxon>
        <taxon>Picea</taxon>
    </lineage>
</organism>
<name>A0A117NGZ0_PICGL</name>
<accession>A0A117NGZ0</accession>